<accession>A0A1L9SG76</accession>
<reference evidence="3" key="1">
    <citation type="journal article" date="2017" name="Genome Biol.">
        <title>Comparative genomics reveals high biological diversity and specific adaptations in the industrially and medically important fungal genus Aspergillus.</title>
        <authorList>
            <person name="de Vries R.P."/>
            <person name="Riley R."/>
            <person name="Wiebenga A."/>
            <person name="Aguilar-Osorio G."/>
            <person name="Amillis S."/>
            <person name="Uchima C.A."/>
            <person name="Anderluh G."/>
            <person name="Asadollahi M."/>
            <person name="Askin M."/>
            <person name="Barry K."/>
            <person name="Battaglia E."/>
            <person name="Bayram O."/>
            <person name="Benocci T."/>
            <person name="Braus-Stromeyer S.A."/>
            <person name="Caldana C."/>
            <person name="Canovas D."/>
            <person name="Cerqueira G.C."/>
            <person name="Chen F."/>
            <person name="Chen W."/>
            <person name="Choi C."/>
            <person name="Clum A."/>
            <person name="Dos Santos R.A."/>
            <person name="Damasio A.R."/>
            <person name="Diallinas G."/>
            <person name="Emri T."/>
            <person name="Fekete E."/>
            <person name="Flipphi M."/>
            <person name="Freyberg S."/>
            <person name="Gallo A."/>
            <person name="Gournas C."/>
            <person name="Habgood R."/>
            <person name="Hainaut M."/>
            <person name="Harispe M.L."/>
            <person name="Henrissat B."/>
            <person name="Hilden K.S."/>
            <person name="Hope R."/>
            <person name="Hossain A."/>
            <person name="Karabika E."/>
            <person name="Karaffa L."/>
            <person name="Karanyi Z."/>
            <person name="Krasevec N."/>
            <person name="Kuo A."/>
            <person name="Kusch H."/>
            <person name="LaButti K."/>
            <person name="Lagendijk E.L."/>
            <person name="Lapidus A."/>
            <person name="Levasseur A."/>
            <person name="Lindquist E."/>
            <person name="Lipzen A."/>
            <person name="Logrieco A.F."/>
            <person name="MacCabe A."/>
            <person name="Maekelae M.R."/>
            <person name="Malavazi I."/>
            <person name="Melin P."/>
            <person name="Meyer V."/>
            <person name="Mielnichuk N."/>
            <person name="Miskei M."/>
            <person name="Molnar A.P."/>
            <person name="Mule G."/>
            <person name="Ngan C.Y."/>
            <person name="Orejas M."/>
            <person name="Orosz E."/>
            <person name="Ouedraogo J.P."/>
            <person name="Overkamp K.M."/>
            <person name="Park H.-S."/>
            <person name="Perrone G."/>
            <person name="Piumi F."/>
            <person name="Punt P.J."/>
            <person name="Ram A.F."/>
            <person name="Ramon A."/>
            <person name="Rauscher S."/>
            <person name="Record E."/>
            <person name="Riano-Pachon D.M."/>
            <person name="Robert V."/>
            <person name="Roehrig J."/>
            <person name="Ruller R."/>
            <person name="Salamov A."/>
            <person name="Salih N.S."/>
            <person name="Samson R.A."/>
            <person name="Sandor E."/>
            <person name="Sanguinetti M."/>
            <person name="Schuetze T."/>
            <person name="Sepcic K."/>
            <person name="Shelest E."/>
            <person name="Sherlock G."/>
            <person name="Sophianopoulou V."/>
            <person name="Squina F.M."/>
            <person name="Sun H."/>
            <person name="Susca A."/>
            <person name="Todd R.B."/>
            <person name="Tsang A."/>
            <person name="Unkles S.E."/>
            <person name="van de Wiele N."/>
            <person name="van Rossen-Uffink D."/>
            <person name="Oliveira J.V."/>
            <person name="Vesth T.C."/>
            <person name="Visser J."/>
            <person name="Yu J.-H."/>
            <person name="Zhou M."/>
            <person name="Andersen M.R."/>
            <person name="Archer D.B."/>
            <person name="Baker S.E."/>
            <person name="Benoit I."/>
            <person name="Brakhage A.A."/>
            <person name="Braus G.H."/>
            <person name="Fischer R."/>
            <person name="Frisvad J.C."/>
            <person name="Goldman G.H."/>
            <person name="Houbraken J."/>
            <person name="Oakley B."/>
            <person name="Pocsi I."/>
            <person name="Scazzocchio C."/>
            <person name="Seiboth B."/>
            <person name="vanKuyk P.A."/>
            <person name="Wortman J."/>
            <person name="Dyer P.S."/>
            <person name="Grigoriev I.V."/>
        </authorList>
    </citation>
    <scope>NUCLEOTIDE SEQUENCE [LARGE SCALE GENOMIC DNA]</scope>
    <source>
        <strain evidence="3">CBS 506.65</strain>
    </source>
</reference>
<dbReference type="EMBL" id="KV878343">
    <property type="protein sequence ID" value="OJJ46087.1"/>
    <property type="molecule type" value="Genomic_DNA"/>
</dbReference>
<evidence type="ECO:0000256" key="1">
    <source>
        <dbReference type="SAM" id="MobiDB-lite"/>
    </source>
</evidence>
<dbReference type="InterPro" id="IPR024526">
    <property type="entry name" value="DUF3807"/>
</dbReference>
<dbReference type="PANTHER" id="PTHR40642:SF1">
    <property type="entry name" value="YALI0F31295P"/>
    <property type="match status" value="1"/>
</dbReference>
<dbReference type="VEuPathDB" id="FungiDB:ASPZODRAFT_16685"/>
<name>A0A1L9SG76_9EURO</name>
<dbReference type="GeneID" id="34613254"/>
<feature type="compositionally biased region" description="Polar residues" evidence="1">
    <location>
        <begin position="126"/>
        <end position="137"/>
    </location>
</feature>
<dbReference type="PANTHER" id="PTHR40642">
    <property type="entry name" value="YALI0F31295P"/>
    <property type="match status" value="1"/>
</dbReference>
<dbReference type="STRING" id="1073090.A0A1L9SG76"/>
<keyword evidence="3" id="KW-1185">Reference proteome</keyword>
<feature type="compositionally biased region" description="Acidic residues" evidence="1">
    <location>
        <begin position="42"/>
        <end position="56"/>
    </location>
</feature>
<evidence type="ECO:0000313" key="3">
    <source>
        <dbReference type="Proteomes" id="UP000184188"/>
    </source>
</evidence>
<organism evidence="2 3">
    <name type="scientific">Penicilliopsis zonata CBS 506.65</name>
    <dbReference type="NCBI Taxonomy" id="1073090"/>
    <lineage>
        <taxon>Eukaryota</taxon>
        <taxon>Fungi</taxon>
        <taxon>Dikarya</taxon>
        <taxon>Ascomycota</taxon>
        <taxon>Pezizomycotina</taxon>
        <taxon>Eurotiomycetes</taxon>
        <taxon>Eurotiomycetidae</taxon>
        <taxon>Eurotiales</taxon>
        <taxon>Aspergillaceae</taxon>
        <taxon>Penicilliopsis</taxon>
    </lineage>
</organism>
<evidence type="ECO:0000313" key="2">
    <source>
        <dbReference type="EMBL" id="OJJ46087.1"/>
    </source>
</evidence>
<feature type="compositionally biased region" description="Basic and acidic residues" evidence="1">
    <location>
        <begin position="95"/>
        <end position="107"/>
    </location>
</feature>
<gene>
    <name evidence="2" type="ORF">ASPZODRAFT_16685</name>
</gene>
<feature type="region of interest" description="Disordered" evidence="1">
    <location>
        <begin position="95"/>
        <end position="181"/>
    </location>
</feature>
<dbReference type="Proteomes" id="UP000184188">
    <property type="component" value="Unassembled WGS sequence"/>
</dbReference>
<dbReference type="RefSeq" id="XP_022580597.1">
    <property type="nucleotide sequence ID" value="XM_022726790.1"/>
</dbReference>
<dbReference type="Pfam" id="PF12720">
    <property type="entry name" value="DUF3807"/>
    <property type="match status" value="1"/>
</dbReference>
<sequence>MSDPSIPQVTLEDLQAFQAEHFPGHATSLTSGYTYGQQSYEESYEETYEVDPDDDGLGYYEDGVKRTLTDEQIEIFRHSEIHALLREKQLKEEALAEEREREMDEKTNAATNATPVEQDKNRDSINETQLDQSQPGKNTRHQDAATHATTSGALDYGESGHGSSSSSKHHVFSRKLVSYED</sequence>
<dbReference type="OrthoDB" id="5422320at2759"/>
<protein>
    <submittedName>
        <fullName evidence="2">Uncharacterized protein</fullName>
    </submittedName>
</protein>
<dbReference type="AlphaFoldDB" id="A0A1L9SG76"/>
<feature type="region of interest" description="Disordered" evidence="1">
    <location>
        <begin position="25"/>
        <end position="56"/>
    </location>
</feature>
<proteinExistence type="predicted"/>